<evidence type="ECO:0000256" key="2">
    <source>
        <dbReference type="ARBA" id="ARBA00004167"/>
    </source>
</evidence>
<keyword evidence="6 17" id="KW-0812">Transmembrane</keyword>
<evidence type="ECO:0000256" key="14">
    <source>
        <dbReference type="ARBA" id="ARBA00024209"/>
    </source>
</evidence>
<reference evidence="19 20" key="1">
    <citation type="submission" date="2024-01" db="EMBL/GenBank/DDBJ databases">
        <title>The genomes of 5 underutilized Papilionoideae crops provide insights into root nodulation and disease resistanc.</title>
        <authorList>
            <person name="Jiang F."/>
        </authorList>
    </citation>
    <scope>NUCLEOTIDE SEQUENCE [LARGE SCALE GENOMIC DNA]</scope>
    <source>
        <strain evidence="19">LVBAO_FW01</strain>
        <tissue evidence="19">Leaves</tissue>
    </source>
</reference>
<evidence type="ECO:0000256" key="11">
    <source>
        <dbReference type="ARBA" id="ARBA00022833"/>
    </source>
</evidence>
<organism evidence="19 20">
    <name type="scientific">Canavalia gladiata</name>
    <name type="common">Sword bean</name>
    <name type="synonym">Dolichos gladiatus</name>
    <dbReference type="NCBI Taxonomy" id="3824"/>
    <lineage>
        <taxon>Eukaryota</taxon>
        <taxon>Viridiplantae</taxon>
        <taxon>Streptophyta</taxon>
        <taxon>Embryophyta</taxon>
        <taxon>Tracheophyta</taxon>
        <taxon>Spermatophyta</taxon>
        <taxon>Magnoliopsida</taxon>
        <taxon>eudicotyledons</taxon>
        <taxon>Gunneridae</taxon>
        <taxon>Pentapetalae</taxon>
        <taxon>rosids</taxon>
        <taxon>fabids</taxon>
        <taxon>Fabales</taxon>
        <taxon>Fabaceae</taxon>
        <taxon>Papilionoideae</taxon>
        <taxon>50 kb inversion clade</taxon>
        <taxon>NPAAA clade</taxon>
        <taxon>indigoferoid/millettioid clade</taxon>
        <taxon>Phaseoleae</taxon>
        <taxon>Canavalia</taxon>
    </lineage>
</organism>
<dbReference type="Gene3D" id="3.30.40.10">
    <property type="entry name" value="Zinc/RING finger domain, C3HC4 (zinc finger)"/>
    <property type="match status" value="1"/>
</dbReference>
<feature type="region of interest" description="Disordered" evidence="16">
    <location>
        <begin position="325"/>
        <end position="347"/>
    </location>
</feature>
<evidence type="ECO:0000256" key="17">
    <source>
        <dbReference type="SAM" id="Phobius"/>
    </source>
</evidence>
<evidence type="ECO:0000256" key="7">
    <source>
        <dbReference type="ARBA" id="ARBA00022723"/>
    </source>
</evidence>
<feature type="domain" description="RING-type" evidence="18">
    <location>
        <begin position="153"/>
        <end position="195"/>
    </location>
</feature>
<evidence type="ECO:0000256" key="1">
    <source>
        <dbReference type="ARBA" id="ARBA00000900"/>
    </source>
</evidence>
<feature type="compositionally biased region" description="Basic and acidic residues" evidence="16">
    <location>
        <begin position="264"/>
        <end position="281"/>
    </location>
</feature>
<keyword evidence="11" id="KW-0862">Zinc</keyword>
<feature type="transmembrane region" description="Helical" evidence="17">
    <location>
        <begin position="83"/>
        <end position="102"/>
    </location>
</feature>
<evidence type="ECO:0000256" key="8">
    <source>
        <dbReference type="ARBA" id="ARBA00022729"/>
    </source>
</evidence>
<evidence type="ECO:0000259" key="18">
    <source>
        <dbReference type="PROSITE" id="PS50089"/>
    </source>
</evidence>
<evidence type="ECO:0000256" key="12">
    <source>
        <dbReference type="ARBA" id="ARBA00022989"/>
    </source>
</evidence>
<comment type="similarity">
    <text evidence="14">Belongs to the RING-type zinc finger family. ATL subfamily.</text>
</comment>
<comment type="pathway">
    <text evidence="3">Protein modification; protein ubiquitination.</text>
</comment>
<dbReference type="FunFam" id="3.30.40.10:FF:000285">
    <property type="entry name" value="RING-H2 finger protein ATL43"/>
    <property type="match status" value="1"/>
</dbReference>
<feature type="transmembrane region" description="Helical" evidence="17">
    <location>
        <begin position="12"/>
        <end position="34"/>
    </location>
</feature>
<dbReference type="CDD" id="cd16461">
    <property type="entry name" value="RING-H2_EL5-like"/>
    <property type="match status" value="1"/>
</dbReference>
<evidence type="ECO:0000313" key="19">
    <source>
        <dbReference type="EMBL" id="KAK7321268.1"/>
    </source>
</evidence>
<dbReference type="EC" id="2.3.2.27" evidence="4"/>
<keyword evidence="12 17" id="KW-1133">Transmembrane helix</keyword>
<keyword evidence="8" id="KW-0732">Signal</keyword>
<evidence type="ECO:0000256" key="9">
    <source>
        <dbReference type="ARBA" id="ARBA00022771"/>
    </source>
</evidence>
<keyword evidence="10" id="KW-0833">Ubl conjugation pathway</keyword>
<dbReference type="SUPFAM" id="SSF57850">
    <property type="entry name" value="RING/U-box"/>
    <property type="match status" value="1"/>
</dbReference>
<dbReference type="InterPro" id="IPR001841">
    <property type="entry name" value="Znf_RING"/>
</dbReference>
<keyword evidence="9 15" id="KW-0863">Zinc-finger</keyword>
<dbReference type="PROSITE" id="PS50089">
    <property type="entry name" value="ZF_RING_2"/>
    <property type="match status" value="1"/>
</dbReference>
<dbReference type="GO" id="GO:0016020">
    <property type="term" value="C:membrane"/>
    <property type="evidence" value="ECO:0007669"/>
    <property type="project" value="UniProtKB-SubCell"/>
</dbReference>
<feature type="region of interest" description="Disordered" evidence="16">
    <location>
        <begin position="254"/>
        <end position="281"/>
    </location>
</feature>
<comment type="catalytic activity">
    <reaction evidence="1">
        <text>S-ubiquitinyl-[E2 ubiquitin-conjugating enzyme]-L-cysteine + [acceptor protein]-L-lysine = [E2 ubiquitin-conjugating enzyme]-L-cysteine + N(6)-ubiquitinyl-[acceptor protein]-L-lysine.</text>
        <dbReference type="EC" id="2.3.2.27"/>
    </reaction>
</comment>
<dbReference type="PANTHER" id="PTHR46539:SF2">
    <property type="entry name" value="RING-H2 FINGER PROTEIN ATL43"/>
    <property type="match status" value="1"/>
</dbReference>
<evidence type="ECO:0000256" key="3">
    <source>
        <dbReference type="ARBA" id="ARBA00004906"/>
    </source>
</evidence>
<evidence type="ECO:0000256" key="15">
    <source>
        <dbReference type="PROSITE-ProRule" id="PRU00175"/>
    </source>
</evidence>
<keyword evidence="5" id="KW-0808">Transferase</keyword>
<gene>
    <name evidence="19" type="ORF">VNO77_31745</name>
</gene>
<dbReference type="Proteomes" id="UP001367508">
    <property type="component" value="Unassembled WGS sequence"/>
</dbReference>
<keyword evidence="13 17" id="KW-0472">Membrane</keyword>
<keyword evidence="20" id="KW-1185">Reference proteome</keyword>
<feature type="region of interest" description="Disordered" evidence="16">
    <location>
        <begin position="369"/>
        <end position="401"/>
    </location>
</feature>
<dbReference type="SMART" id="SM00184">
    <property type="entry name" value="RING"/>
    <property type="match status" value="1"/>
</dbReference>
<dbReference type="GO" id="GO:0008270">
    <property type="term" value="F:zinc ion binding"/>
    <property type="evidence" value="ECO:0007669"/>
    <property type="project" value="UniProtKB-KW"/>
</dbReference>
<dbReference type="EMBL" id="JAYMYQ010000007">
    <property type="protein sequence ID" value="KAK7321268.1"/>
    <property type="molecule type" value="Genomic_DNA"/>
</dbReference>
<accession>A0AAN9KS45</accession>
<evidence type="ECO:0000313" key="20">
    <source>
        <dbReference type="Proteomes" id="UP001367508"/>
    </source>
</evidence>
<sequence length="401" mass="44229">MGGAASFKPFRNVTFPFFFFFPVIITTTLTPLIIARSHDDSVETNVTSLQFPSLEYDNRAASAPVTSSNQNSAFETFKPSTPVLVGILTALFSLALLLLVYLKHFKGGNTVAVNPNAQTSDERKNSGIDRDVIESLPMFRFESLRGPKNGLDCAVCLMRFEDPEVLRLLPKCKHAFHAECVDTWLDAHSTCPLCRYKVDPSDVVLVDDATRAKSRSTDEELDIERGIIGNQDDDASEGVERDEGTLELVLHTTNGNAGTTSFESEERIKRGDEEAEGKSAEHRLEHRIIVSRPCSPDGGVHHRWSDVGPSDLLYLKPEMITWKARGRGRGGGGGGRSIGDNNSNNNNIVGEVDVRCVSEMTGMRRFENVERREQEEQPCEGVDSGGWVGSPGHNHREMYGG</sequence>
<protein>
    <recommendedName>
        <fullName evidence="4">RING-type E3 ubiquitin transferase</fullName>
        <ecNumber evidence="4">2.3.2.27</ecNumber>
    </recommendedName>
</protein>
<evidence type="ECO:0000256" key="13">
    <source>
        <dbReference type="ARBA" id="ARBA00023136"/>
    </source>
</evidence>
<evidence type="ECO:0000256" key="16">
    <source>
        <dbReference type="SAM" id="MobiDB-lite"/>
    </source>
</evidence>
<comment type="subcellular location">
    <subcellularLocation>
        <location evidence="2">Membrane</location>
        <topology evidence="2">Single-pass membrane protein</topology>
    </subcellularLocation>
</comment>
<comment type="caution">
    <text evidence="19">The sequence shown here is derived from an EMBL/GenBank/DDBJ whole genome shotgun (WGS) entry which is preliminary data.</text>
</comment>
<evidence type="ECO:0000256" key="4">
    <source>
        <dbReference type="ARBA" id="ARBA00012483"/>
    </source>
</evidence>
<evidence type="ECO:0000256" key="10">
    <source>
        <dbReference type="ARBA" id="ARBA00022786"/>
    </source>
</evidence>
<evidence type="ECO:0000256" key="6">
    <source>
        <dbReference type="ARBA" id="ARBA00022692"/>
    </source>
</evidence>
<proteinExistence type="inferred from homology"/>
<dbReference type="GO" id="GO:0061630">
    <property type="term" value="F:ubiquitin protein ligase activity"/>
    <property type="evidence" value="ECO:0007669"/>
    <property type="project" value="UniProtKB-EC"/>
</dbReference>
<feature type="compositionally biased region" description="Low complexity" evidence="16">
    <location>
        <begin position="338"/>
        <end position="347"/>
    </location>
</feature>
<name>A0AAN9KS45_CANGL</name>
<keyword evidence="7" id="KW-0479">Metal-binding</keyword>
<dbReference type="AlphaFoldDB" id="A0AAN9KS45"/>
<dbReference type="PANTHER" id="PTHR46539">
    <property type="entry name" value="E3 UBIQUITIN-PROTEIN LIGASE ATL42"/>
    <property type="match status" value="1"/>
</dbReference>
<dbReference type="InterPro" id="IPR013083">
    <property type="entry name" value="Znf_RING/FYVE/PHD"/>
</dbReference>
<dbReference type="Pfam" id="PF13639">
    <property type="entry name" value="zf-RING_2"/>
    <property type="match status" value="1"/>
</dbReference>
<evidence type="ECO:0000256" key="5">
    <source>
        <dbReference type="ARBA" id="ARBA00022679"/>
    </source>
</evidence>